<evidence type="ECO:0008006" key="14">
    <source>
        <dbReference type="Google" id="ProtNLM"/>
    </source>
</evidence>
<comment type="cofactor">
    <cofactor evidence="1">
        <name>heme b</name>
        <dbReference type="ChEBI" id="CHEBI:60344"/>
    </cofactor>
</comment>
<dbReference type="PANTHER" id="PTHR40255:SF1">
    <property type="entry name" value="PROTOPORPHYRINOGEN IX OXIDASE"/>
    <property type="match status" value="1"/>
</dbReference>
<evidence type="ECO:0000256" key="8">
    <source>
        <dbReference type="ARBA" id="ARBA00023002"/>
    </source>
</evidence>
<evidence type="ECO:0000313" key="13">
    <source>
        <dbReference type="EMBL" id="SVC41667.1"/>
    </source>
</evidence>
<evidence type="ECO:0000256" key="9">
    <source>
        <dbReference type="ARBA" id="ARBA00023004"/>
    </source>
</evidence>
<dbReference type="InterPro" id="IPR005265">
    <property type="entry name" value="HemJ-like"/>
</dbReference>
<dbReference type="AlphaFoldDB" id="A0A382M1W9"/>
<proteinExistence type="predicted"/>
<keyword evidence="9" id="KW-0408">Iron</keyword>
<dbReference type="EMBL" id="UINC01090058">
    <property type="protein sequence ID" value="SVC41667.1"/>
    <property type="molecule type" value="Genomic_DNA"/>
</dbReference>
<organism evidence="13">
    <name type="scientific">marine metagenome</name>
    <dbReference type="NCBI Taxonomy" id="408172"/>
    <lineage>
        <taxon>unclassified sequences</taxon>
        <taxon>metagenomes</taxon>
        <taxon>ecological metagenomes</taxon>
    </lineage>
</organism>
<sequence>VISWMAGLLYLPRIFVYHSEAFQNNKSEDLMGTFKVMERRLFIYIMNPAMIASWIFGMLLIHTIGVDNFSSLWLQLKLMLVVILTIY</sequence>
<keyword evidence="3" id="KW-1003">Cell membrane</keyword>
<comment type="subcellular location">
    <subcellularLocation>
        <location evidence="2">Cell membrane</location>
        <topology evidence="2">Multi-pass membrane protein</topology>
    </subcellularLocation>
</comment>
<evidence type="ECO:0000256" key="2">
    <source>
        <dbReference type="ARBA" id="ARBA00004651"/>
    </source>
</evidence>
<reference evidence="13" key="1">
    <citation type="submission" date="2018-05" db="EMBL/GenBank/DDBJ databases">
        <authorList>
            <person name="Lanie J.A."/>
            <person name="Ng W.-L."/>
            <person name="Kazmierczak K.M."/>
            <person name="Andrzejewski T.M."/>
            <person name="Davidsen T.M."/>
            <person name="Wayne K.J."/>
            <person name="Tettelin H."/>
            <person name="Glass J.I."/>
            <person name="Rusch D."/>
            <person name="Podicherti R."/>
            <person name="Tsui H.-C.T."/>
            <person name="Winkler M.E."/>
        </authorList>
    </citation>
    <scope>NUCLEOTIDE SEQUENCE</scope>
</reference>
<evidence type="ECO:0000256" key="5">
    <source>
        <dbReference type="ARBA" id="ARBA00022692"/>
    </source>
</evidence>
<keyword evidence="6" id="KW-0479">Metal-binding</keyword>
<keyword evidence="7 12" id="KW-1133">Transmembrane helix</keyword>
<evidence type="ECO:0000256" key="7">
    <source>
        <dbReference type="ARBA" id="ARBA00022989"/>
    </source>
</evidence>
<protein>
    <recommendedName>
        <fullName evidence="14">Protoporphyrinogen IX oxidase</fullName>
    </recommendedName>
</protein>
<accession>A0A382M1W9</accession>
<evidence type="ECO:0000256" key="4">
    <source>
        <dbReference type="ARBA" id="ARBA00022617"/>
    </source>
</evidence>
<keyword evidence="10 12" id="KW-0472">Membrane</keyword>
<evidence type="ECO:0000256" key="6">
    <source>
        <dbReference type="ARBA" id="ARBA00022723"/>
    </source>
</evidence>
<dbReference type="GO" id="GO:0005886">
    <property type="term" value="C:plasma membrane"/>
    <property type="evidence" value="ECO:0007669"/>
    <property type="project" value="UniProtKB-SubCell"/>
</dbReference>
<gene>
    <name evidence="13" type="ORF">METZ01_LOCUS294521</name>
</gene>
<evidence type="ECO:0000256" key="10">
    <source>
        <dbReference type="ARBA" id="ARBA00023136"/>
    </source>
</evidence>
<evidence type="ECO:0000256" key="11">
    <source>
        <dbReference type="ARBA" id="ARBA00023444"/>
    </source>
</evidence>
<keyword evidence="8" id="KW-0560">Oxidoreductase</keyword>
<feature type="non-terminal residue" evidence="13">
    <location>
        <position position="87"/>
    </location>
</feature>
<evidence type="ECO:0000256" key="3">
    <source>
        <dbReference type="ARBA" id="ARBA00022475"/>
    </source>
</evidence>
<dbReference type="GO" id="GO:0046872">
    <property type="term" value="F:metal ion binding"/>
    <property type="evidence" value="ECO:0007669"/>
    <property type="project" value="UniProtKB-KW"/>
</dbReference>
<feature type="transmembrane region" description="Helical" evidence="12">
    <location>
        <begin position="41"/>
        <end position="64"/>
    </location>
</feature>
<dbReference type="Pfam" id="PF03653">
    <property type="entry name" value="UPF0093"/>
    <property type="match status" value="1"/>
</dbReference>
<feature type="non-terminal residue" evidence="13">
    <location>
        <position position="1"/>
    </location>
</feature>
<name>A0A382M1W9_9ZZZZ</name>
<keyword evidence="4" id="KW-0349">Heme</keyword>
<evidence type="ECO:0000256" key="1">
    <source>
        <dbReference type="ARBA" id="ARBA00001970"/>
    </source>
</evidence>
<keyword evidence="5 12" id="KW-0812">Transmembrane</keyword>
<dbReference type="PANTHER" id="PTHR40255">
    <property type="entry name" value="UPF0093 MEMBRANE PROTEIN SLR1790"/>
    <property type="match status" value="1"/>
</dbReference>
<dbReference type="GO" id="GO:0016491">
    <property type="term" value="F:oxidoreductase activity"/>
    <property type="evidence" value="ECO:0007669"/>
    <property type="project" value="UniProtKB-KW"/>
</dbReference>
<evidence type="ECO:0000256" key="12">
    <source>
        <dbReference type="SAM" id="Phobius"/>
    </source>
</evidence>
<comment type="pathway">
    <text evidence="11">Porphyrin-containing compound metabolism.</text>
</comment>